<organism evidence="4 5">
    <name type="scientific">Streptosporangium carneum</name>
    <dbReference type="NCBI Taxonomy" id="47481"/>
    <lineage>
        <taxon>Bacteria</taxon>
        <taxon>Bacillati</taxon>
        <taxon>Actinomycetota</taxon>
        <taxon>Actinomycetes</taxon>
        <taxon>Streptosporangiales</taxon>
        <taxon>Streptosporangiaceae</taxon>
        <taxon>Streptosporangium</taxon>
    </lineage>
</organism>
<dbReference type="AlphaFoldDB" id="A0A9W6I7V6"/>
<reference evidence="4" key="2">
    <citation type="submission" date="2023-01" db="EMBL/GenBank/DDBJ databases">
        <authorList>
            <person name="Sun Q."/>
            <person name="Evtushenko L."/>
        </authorList>
    </citation>
    <scope>NUCLEOTIDE SEQUENCE</scope>
    <source>
        <strain evidence="4">VKM Ac-2007</strain>
    </source>
</reference>
<keyword evidence="2" id="KW-0472">Membrane</keyword>
<evidence type="ECO:0000256" key="1">
    <source>
        <dbReference type="SAM" id="MobiDB-lite"/>
    </source>
</evidence>
<gene>
    <name evidence="4" type="ORF">GCM10017600_59690</name>
</gene>
<dbReference type="EMBL" id="BSEV01000017">
    <property type="protein sequence ID" value="GLK12559.1"/>
    <property type="molecule type" value="Genomic_DNA"/>
</dbReference>
<dbReference type="Proteomes" id="UP001143474">
    <property type="component" value="Unassembled WGS sequence"/>
</dbReference>
<keyword evidence="5" id="KW-1185">Reference proteome</keyword>
<proteinExistence type="predicted"/>
<evidence type="ECO:0000256" key="2">
    <source>
        <dbReference type="SAM" id="Phobius"/>
    </source>
</evidence>
<reference evidence="4" key="1">
    <citation type="journal article" date="2014" name="Int. J. Syst. Evol. Microbiol.">
        <title>Complete genome sequence of Corynebacterium casei LMG S-19264T (=DSM 44701T), isolated from a smear-ripened cheese.</title>
        <authorList>
            <consortium name="US DOE Joint Genome Institute (JGI-PGF)"/>
            <person name="Walter F."/>
            <person name="Albersmeier A."/>
            <person name="Kalinowski J."/>
            <person name="Ruckert C."/>
        </authorList>
    </citation>
    <scope>NUCLEOTIDE SEQUENCE</scope>
    <source>
        <strain evidence="4">VKM Ac-2007</strain>
    </source>
</reference>
<evidence type="ECO:0000313" key="5">
    <source>
        <dbReference type="Proteomes" id="UP001143474"/>
    </source>
</evidence>
<sequence>MTRVRTAVAALAAALVLTLPAAAPASADQYQPVETVHTERVRVGPYDLTVGFSTWPLHAMRSLDFTFVPDGGITGKSGTLTLVGPPGARNESSRLSRHPRKRDVWGLDIQALNTEGPWTLRFELDGASGRGVGELRGLTVLEQPGPPLLLSWAISVLPLIGVVVFLGVALHRTRLSPA</sequence>
<accession>A0A9W6I7V6</accession>
<evidence type="ECO:0000313" key="4">
    <source>
        <dbReference type="EMBL" id="GLK12559.1"/>
    </source>
</evidence>
<protein>
    <submittedName>
        <fullName evidence="4">Uncharacterized protein</fullName>
    </submittedName>
</protein>
<keyword evidence="2" id="KW-0812">Transmembrane</keyword>
<feature type="region of interest" description="Disordered" evidence="1">
    <location>
        <begin position="78"/>
        <end position="97"/>
    </location>
</feature>
<keyword evidence="2" id="KW-1133">Transmembrane helix</keyword>
<dbReference type="RefSeq" id="WP_271220887.1">
    <property type="nucleotide sequence ID" value="NZ_BAAAVD010000037.1"/>
</dbReference>
<keyword evidence="3" id="KW-0732">Signal</keyword>
<feature type="chain" id="PRO_5040758778" evidence="3">
    <location>
        <begin position="28"/>
        <end position="178"/>
    </location>
</feature>
<name>A0A9W6I7V6_9ACTN</name>
<feature type="signal peptide" evidence="3">
    <location>
        <begin position="1"/>
        <end position="27"/>
    </location>
</feature>
<comment type="caution">
    <text evidence="4">The sequence shown here is derived from an EMBL/GenBank/DDBJ whole genome shotgun (WGS) entry which is preliminary data.</text>
</comment>
<evidence type="ECO:0000256" key="3">
    <source>
        <dbReference type="SAM" id="SignalP"/>
    </source>
</evidence>
<feature type="transmembrane region" description="Helical" evidence="2">
    <location>
        <begin position="149"/>
        <end position="170"/>
    </location>
</feature>